<proteinExistence type="predicted"/>
<protein>
    <recommendedName>
        <fullName evidence="1">Ubiquitin-like domain-containing protein</fullName>
    </recommendedName>
</protein>
<name>A0A9W7XY61_9FUNG</name>
<keyword evidence="3" id="KW-1185">Reference proteome</keyword>
<comment type="caution">
    <text evidence="2">The sequence shown here is derived from an EMBL/GenBank/DDBJ whole genome shotgun (WGS) entry which is preliminary data.</text>
</comment>
<feature type="domain" description="Ubiquitin-like" evidence="1">
    <location>
        <begin position="3"/>
        <end position="59"/>
    </location>
</feature>
<organism evidence="2 3">
    <name type="scientific">Coemansia erecta</name>
    <dbReference type="NCBI Taxonomy" id="147472"/>
    <lineage>
        <taxon>Eukaryota</taxon>
        <taxon>Fungi</taxon>
        <taxon>Fungi incertae sedis</taxon>
        <taxon>Zoopagomycota</taxon>
        <taxon>Kickxellomycotina</taxon>
        <taxon>Kickxellomycetes</taxon>
        <taxon>Kickxellales</taxon>
        <taxon>Kickxellaceae</taxon>
        <taxon>Coemansia</taxon>
    </lineage>
</organism>
<dbReference type="PROSITE" id="PS50053">
    <property type="entry name" value="UBIQUITIN_2"/>
    <property type="match status" value="1"/>
</dbReference>
<reference evidence="2" key="1">
    <citation type="submission" date="2022-07" db="EMBL/GenBank/DDBJ databases">
        <title>Phylogenomic reconstructions and comparative analyses of Kickxellomycotina fungi.</title>
        <authorList>
            <person name="Reynolds N.K."/>
            <person name="Stajich J.E."/>
            <person name="Barry K."/>
            <person name="Grigoriev I.V."/>
            <person name="Crous P."/>
            <person name="Smith M.E."/>
        </authorList>
    </citation>
    <scope>NUCLEOTIDE SEQUENCE</scope>
    <source>
        <strain evidence="2">NBRC 32514</strain>
    </source>
</reference>
<dbReference type="EMBL" id="JANBOJ010000248">
    <property type="protein sequence ID" value="KAJ1720542.1"/>
    <property type="molecule type" value="Genomic_DNA"/>
</dbReference>
<dbReference type="SUPFAM" id="SSF54236">
    <property type="entry name" value="Ubiquitin-like"/>
    <property type="match status" value="1"/>
</dbReference>
<evidence type="ECO:0000313" key="3">
    <source>
        <dbReference type="Proteomes" id="UP001149813"/>
    </source>
</evidence>
<dbReference type="AlphaFoldDB" id="A0A9W7XY61"/>
<dbReference type="Proteomes" id="UP001149813">
    <property type="component" value="Unassembled WGS sequence"/>
</dbReference>
<dbReference type="InterPro" id="IPR029071">
    <property type="entry name" value="Ubiquitin-like_domsf"/>
</dbReference>
<dbReference type="OrthoDB" id="5571735at2759"/>
<sequence length="235" mass="25019">MVVRVVVSRHGGKKLAINCPSTIKIDKLKEHISEQLGIPVAQQHLFHRRVELANGESIGHSERKPKSNDRRPVSLQLLVASEVSVTVDGRQLSLLVSDVCTVGQVKLAVCRQMGWKASCYAVFIGAKRANERMKVADWRGRKKAEDGKQLCMRKLALVRMFGWAMAWVARRIRGQSEPEVPASSSALAAATAAAFAAAAAAAATAAADSQSGPEMVISAAAAAAPFKPAGGITAR</sequence>
<dbReference type="InterPro" id="IPR000626">
    <property type="entry name" value="Ubiquitin-like_dom"/>
</dbReference>
<evidence type="ECO:0000313" key="2">
    <source>
        <dbReference type="EMBL" id="KAJ1720542.1"/>
    </source>
</evidence>
<dbReference type="CDD" id="cd17039">
    <property type="entry name" value="Ubl_ubiquitin_like"/>
    <property type="match status" value="1"/>
</dbReference>
<evidence type="ECO:0000259" key="1">
    <source>
        <dbReference type="PROSITE" id="PS50053"/>
    </source>
</evidence>
<dbReference type="Gene3D" id="3.10.20.90">
    <property type="entry name" value="Phosphatidylinositol 3-kinase Catalytic Subunit, Chain A, domain 1"/>
    <property type="match status" value="1"/>
</dbReference>
<accession>A0A9W7XY61</accession>
<gene>
    <name evidence="2" type="ORF">LPJ53_004843</name>
</gene>